<keyword evidence="5 11" id="KW-0863">Zinc-finger</keyword>
<sequence>MTIIEDEVIIKMEPIDGVEKSGFSEIEVKTEHDPIDPEVQERPSAREKRRQGKEEKKHLKKSRKDPEVQKSPSAQTKLLGNDGKKHLKKSKKGKNLPGKVKVLKPFVCFHCNYACRSKANLQVHIQSHTGEKPYACDQCDYRAGIKTHLANHKRIHTGERPYECKFCGYRAYQLGNLLEHEKVHSDIRPFKCDHCDYRAKRRRHLTGHMQIHKGLRPYKCDFCNFKTGNSQNLKYHVRRHTGERPYKCNYCSKRFTEKGSMNLHMQKHTGVKVYLCDHCDFQCLRELSMRTHLYKHTGKTPFSCYNCGFGTSYKPTLAKHIQGCHEKSSHIKNGTYNPDPTENGRQEQLSRTVRKRQIFPSLSPFDTSLTYACAICDYTTGYKPALGRHMASHKNCESSAKKSSPIKMKPRDKDFIVFLEDTPRPVERSLRKRSVLKQPGRFSDYLLPDSDGEVPTASRDVASSDDECWIEEL</sequence>
<evidence type="ECO:0000313" key="15">
    <source>
        <dbReference type="Proteomes" id="UP000466442"/>
    </source>
</evidence>
<evidence type="ECO:0000256" key="4">
    <source>
        <dbReference type="ARBA" id="ARBA00022737"/>
    </source>
</evidence>
<dbReference type="GO" id="GO:0000978">
    <property type="term" value="F:RNA polymerase II cis-regulatory region sequence-specific DNA binding"/>
    <property type="evidence" value="ECO:0007669"/>
    <property type="project" value="TreeGrafter"/>
</dbReference>
<reference evidence="14" key="1">
    <citation type="journal article" date="2021" name="Mol. Ecol. Resour.">
        <title>Apolygus lucorum genome provides insights into omnivorousness and mesophyll feeding.</title>
        <authorList>
            <person name="Liu Y."/>
            <person name="Liu H."/>
            <person name="Wang H."/>
            <person name="Huang T."/>
            <person name="Liu B."/>
            <person name="Yang B."/>
            <person name="Yin L."/>
            <person name="Li B."/>
            <person name="Zhang Y."/>
            <person name="Zhang S."/>
            <person name="Jiang F."/>
            <person name="Zhang X."/>
            <person name="Ren Y."/>
            <person name="Wang B."/>
            <person name="Wang S."/>
            <person name="Lu Y."/>
            <person name="Wu K."/>
            <person name="Fan W."/>
            <person name="Wang G."/>
        </authorList>
    </citation>
    <scope>NUCLEOTIDE SEQUENCE</scope>
    <source>
        <strain evidence="14">12Hb</strain>
    </source>
</reference>
<dbReference type="InterPro" id="IPR050589">
    <property type="entry name" value="Ikaros_C2H2-ZF"/>
</dbReference>
<dbReference type="FunFam" id="3.30.160.60:FF:000264">
    <property type="entry name" value="Zinc finger protein 236"/>
    <property type="match status" value="1"/>
</dbReference>
<keyword evidence="9" id="KW-0804">Transcription</keyword>
<comment type="subcellular location">
    <subcellularLocation>
        <location evidence="1">Nucleus</location>
    </subcellularLocation>
</comment>
<dbReference type="GO" id="GO:0006357">
    <property type="term" value="P:regulation of transcription by RNA polymerase II"/>
    <property type="evidence" value="ECO:0007669"/>
    <property type="project" value="TreeGrafter"/>
</dbReference>
<dbReference type="Pfam" id="PF00096">
    <property type="entry name" value="zf-C2H2"/>
    <property type="match status" value="2"/>
</dbReference>
<accession>A0A8S9XTN9</accession>
<evidence type="ECO:0000256" key="3">
    <source>
        <dbReference type="ARBA" id="ARBA00022723"/>
    </source>
</evidence>
<feature type="domain" description="C2H2-type" evidence="13">
    <location>
        <begin position="274"/>
        <end position="301"/>
    </location>
</feature>
<keyword evidence="4" id="KW-0677">Repeat</keyword>
<dbReference type="InterPro" id="IPR056438">
    <property type="entry name" value="Znf-C2H2_CTCF"/>
</dbReference>
<dbReference type="FunFam" id="3.30.160.60:FF:002452">
    <property type="entry name" value="zinc finger protein 142 isoform X4"/>
    <property type="match status" value="1"/>
</dbReference>
<comment type="caution">
    <text evidence="14">The sequence shown here is derived from an EMBL/GenBank/DDBJ whole genome shotgun (WGS) entry which is preliminary data.</text>
</comment>
<keyword evidence="8" id="KW-0238">DNA-binding</keyword>
<feature type="region of interest" description="Disordered" evidence="12">
    <location>
        <begin position="329"/>
        <end position="348"/>
    </location>
</feature>
<dbReference type="GO" id="GO:0008270">
    <property type="term" value="F:zinc ion binding"/>
    <property type="evidence" value="ECO:0007669"/>
    <property type="project" value="UniProtKB-KW"/>
</dbReference>
<keyword evidence="15" id="KW-1185">Reference proteome</keyword>
<dbReference type="PANTHER" id="PTHR24404:SF111">
    <property type="entry name" value="GASTRULA ZINC FINGER PROTEIN XLCGF49.1-LIKE-RELATED"/>
    <property type="match status" value="1"/>
</dbReference>
<dbReference type="Gene3D" id="3.30.160.60">
    <property type="entry name" value="Classic Zinc Finger"/>
    <property type="match status" value="7"/>
</dbReference>
<feature type="domain" description="C2H2-type" evidence="13">
    <location>
        <begin position="218"/>
        <end position="245"/>
    </location>
</feature>
<dbReference type="GO" id="GO:0045893">
    <property type="term" value="P:positive regulation of DNA-templated transcription"/>
    <property type="evidence" value="ECO:0007669"/>
    <property type="project" value="UniProtKB-ARBA"/>
</dbReference>
<feature type="domain" description="C2H2-type" evidence="13">
    <location>
        <begin position="246"/>
        <end position="273"/>
    </location>
</feature>
<evidence type="ECO:0000256" key="1">
    <source>
        <dbReference type="ARBA" id="ARBA00004123"/>
    </source>
</evidence>
<dbReference type="SMART" id="SM00355">
    <property type="entry name" value="ZnF_C2H2"/>
    <property type="match status" value="9"/>
</dbReference>
<proteinExistence type="inferred from homology"/>
<keyword evidence="3" id="KW-0479">Metal-binding</keyword>
<keyword evidence="10" id="KW-0539">Nucleus</keyword>
<dbReference type="PANTHER" id="PTHR24404">
    <property type="entry name" value="ZINC FINGER PROTEIN"/>
    <property type="match status" value="1"/>
</dbReference>
<evidence type="ECO:0000313" key="14">
    <source>
        <dbReference type="EMBL" id="KAF6212307.1"/>
    </source>
</evidence>
<evidence type="ECO:0000256" key="5">
    <source>
        <dbReference type="ARBA" id="ARBA00022771"/>
    </source>
</evidence>
<dbReference type="Proteomes" id="UP000466442">
    <property type="component" value="Unassembled WGS sequence"/>
</dbReference>
<feature type="compositionally biased region" description="Basic and acidic residues" evidence="12">
    <location>
        <begin position="26"/>
        <end position="57"/>
    </location>
</feature>
<dbReference type="InterPro" id="IPR013087">
    <property type="entry name" value="Znf_C2H2_type"/>
</dbReference>
<dbReference type="SUPFAM" id="SSF57667">
    <property type="entry name" value="beta-beta-alpha zinc fingers"/>
    <property type="match status" value="5"/>
</dbReference>
<name>A0A8S9XTN9_APOLU</name>
<evidence type="ECO:0000256" key="9">
    <source>
        <dbReference type="ARBA" id="ARBA00023163"/>
    </source>
</evidence>
<evidence type="ECO:0000256" key="8">
    <source>
        <dbReference type="ARBA" id="ARBA00023125"/>
    </source>
</evidence>
<feature type="compositionally biased region" description="Polar residues" evidence="12">
    <location>
        <begin position="331"/>
        <end position="340"/>
    </location>
</feature>
<keyword evidence="7" id="KW-0805">Transcription regulation</keyword>
<feature type="region of interest" description="Disordered" evidence="12">
    <location>
        <begin position="442"/>
        <end position="473"/>
    </location>
</feature>
<gene>
    <name evidence="14" type="ORF">GE061_012829</name>
</gene>
<organism evidence="14 15">
    <name type="scientific">Apolygus lucorum</name>
    <name type="common">Small green plant bug</name>
    <name type="synonym">Lygocoris lucorum</name>
    <dbReference type="NCBI Taxonomy" id="248454"/>
    <lineage>
        <taxon>Eukaryota</taxon>
        <taxon>Metazoa</taxon>
        <taxon>Ecdysozoa</taxon>
        <taxon>Arthropoda</taxon>
        <taxon>Hexapoda</taxon>
        <taxon>Insecta</taxon>
        <taxon>Pterygota</taxon>
        <taxon>Neoptera</taxon>
        <taxon>Paraneoptera</taxon>
        <taxon>Hemiptera</taxon>
        <taxon>Heteroptera</taxon>
        <taxon>Panheteroptera</taxon>
        <taxon>Cimicomorpha</taxon>
        <taxon>Miridae</taxon>
        <taxon>Mirini</taxon>
        <taxon>Apolygus</taxon>
    </lineage>
</organism>
<feature type="domain" description="C2H2-type" evidence="13">
    <location>
        <begin position="190"/>
        <end position="217"/>
    </location>
</feature>
<keyword evidence="6" id="KW-0862">Zinc</keyword>
<feature type="domain" description="C2H2-type" evidence="13">
    <location>
        <begin position="134"/>
        <end position="161"/>
    </location>
</feature>
<protein>
    <recommendedName>
        <fullName evidence="13">C2H2-type domain-containing protein</fullName>
    </recommendedName>
</protein>
<feature type="compositionally biased region" description="Basic residues" evidence="12">
    <location>
        <begin position="85"/>
        <end position="94"/>
    </location>
</feature>
<dbReference type="OrthoDB" id="6077919at2759"/>
<dbReference type="GO" id="GO:0005694">
    <property type="term" value="C:chromosome"/>
    <property type="evidence" value="ECO:0007669"/>
    <property type="project" value="UniProtKB-ARBA"/>
</dbReference>
<dbReference type="PROSITE" id="PS50157">
    <property type="entry name" value="ZINC_FINGER_C2H2_2"/>
    <property type="match status" value="7"/>
</dbReference>
<feature type="domain" description="C2H2-type" evidence="13">
    <location>
        <begin position="106"/>
        <end position="133"/>
    </location>
</feature>
<dbReference type="AlphaFoldDB" id="A0A8S9XTN9"/>
<dbReference type="InterPro" id="IPR036236">
    <property type="entry name" value="Znf_C2H2_sf"/>
</dbReference>
<feature type="region of interest" description="Disordered" evidence="12">
    <location>
        <begin position="22"/>
        <end position="96"/>
    </location>
</feature>
<feature type="compositionally biased region" description="Acidic residues" evidence="12">
    <location>
        <begin position="463"/>
        <end position="473"/>
    </location>
</feature>
<evidence type="ECO:0000259" key="13">
    <source>
        <dbReference type="PROSITE" id="PS50157"/>
    </source>
</evidence>
<dbReference type="PROSITE" id="PS00028">
    <property type="entry name" value="ZINC_FINGER_C2H2_1"/>
    <property type="match status" value="3"/>
</dbReference>
<dbReference type="Pfam" id="PF23611">
    <property type="entry name" value="zf-C2H2_16"/>
    <property type="match status" value="1"/>
</dbReference>
<evidence type="ECO:0000256" key="2">
    <source>
        <dbReference type="ARBA" id="ARBA00006991"/>
    </source>
</evidence>
<feature type="domain" description="C2H2-type" evidence="13">
    <location>
        <begin position="162"/>
        <end position="189"/>
    </location>
</feature>
<evidence type="ECO:0000256" key="7">
    <source>
        <dbReference type="ARBA" id="ARBA00023015"/>
    </source>
</evidence>
<evidence type="ECO:0000256" key="6">
    <source>
        <dbReference type="ARBA" id="ARBA00022833"/>
    </source>
</evidence>
<evidence type="ECO:0000256" key="11">
    <source>
        <dbReference type="PROSITE-ProRule" id="PRU00042"/>
    </source>
</evidence>
<dbReference type="EMBL" id="WIXP02000004">
    <property type="protein sequence ID" value="KAF6212307.1"/>
    <property type="molecule type" value="Genomic_DNA"/>
</dbReference>
<dbReference type="GO" id="GO:0003700">
    <property type="term" value="F:DNA-binding transcription factor activity"/>
    <property type="evidence" value="ECO:0007669"/>
    <property type="project" value="TreeGrafter"/>
</dbReference>
<evidence type="ECO:0000256" key="10">
    <source>
        <dbReference type="ARBA" id="ARBA00023242"/>
    </source>
</evidence>
<dbReference type="FunFam" id="3.30.160.60:FF:000075">
    <property type="entry name" value="Putative zinc finger protein 536"/>
    <property type="match status" value="1"/>
</dbReference>
<dbReference type="GO" id="GO:0005634">
    <property type="term" value="C:nucleus"/>
    <property type="evidence" value="ECO:0007669"/>
    <property type="project" value="UniProtKB-SubCell"/>
</dbReference>
<comment type="similarity">
    <text evidence="2">Belongs to the krueppel C2H2-type zinc-finger protein family.</text>
</comment>
<dbReference type="FunFam" id="3.30.160.60:FF:001732">
    <property type="entry name" value="Zgc:162936"/>
    <property type="match status" value="1"/>
</dbReference>
<evidence type="ECO:0000256" key="12">
    <source>
        <dbReference type="SAM" id="MobiDB-lite"/>
    </source>
</evidence>